<dbReference type="Proteomes" id="UP001156882">
    <property type="component" value="Unassembled WGS sequence"/>
</dbReference>
<dbReference type="Pfam" id="PF04336">
    <property type="entry name" value="ACP_PD"/>
    <property type="match status" value="1"/>
</dbReference>
<sequence>MNYLAHLLLSPPDTAYQVGNLLPDLVHLPEQERFTGRYREGIEMHRRIDAFTDAHPVTRRSRERLWPTYRRFSGIIIDIVYDHCLIRRWDAYHADPVPDFLASVRNGLPALQGDLPEKTYKHIHSITQWAGDYATLDGVSAAMARVGSRLRRPVDFSGLRSELERHHQGFLEDFDHFFPELLAMTGNASMEKPTCLTALAST</sequence>
<evidence type="ECO:0000256" key="3">
    <source>
        <dbReference type="ARBA" id="ARBA00023098"/>
    </source>
</evidence>
<keyword evidence="3" id="KW-0443">Lipid metabolism</keyword>
<name>A0ABQ6CLH4_9HYPH</name>
<keyword evidence="1" id="KW-0444">Lipid biosynthesis</keyword>
<evidence type="ECO:0000256" key="1">
    <source>
        <dbReference type="ARBA" id="ARBA00022516"/>
    </source>
</evidence>
<organism evidence="4 5">
    <name type="scientific">Labrys miyagiensis</name>
    <dbReference type="NCBI Taxonomy" id="346912"/>
    <lineage>
        <taxon>Bacteria</taxon>
        <taxon>Pseudomonadati</taxon>
        <taxon>Pseudomonadota</taxon>
        <taxon>Alphaproteobacteria</taxon>
        <taxon>Hyphomicrobiales</taxon>
        <taxon>Xanthobacteraceae</taxon>
        <taxon>Labrys</taxon>
    </lineage>
</organism>
<dbReference type="InterPro" id="IPR007431">
    <property type="entry name" value="ACP_PD"/>
</dbReference>
<protein>
    <submittedName>
        <fullName evidence="4">ACP phosphodiesterase</fullName>
    </submittedName>
</protein>
<comment type="caution">
    <text evidence="4">The sequence shown here is derived from an EMBL/GenBank/DDBJ whole genome shotgun (WGS) entry which is preliminary data.</text>
</comment>
<keyword evidence="2" id="KW-0378">Hydrolase</keyword>
<evidence type="ECO:0000313" key="5">
    <source>
        <dbReference type="Proteomes" id="UP001156882"/>
    </source>
</evidence>
<evidence type="ECO:0000313" key="4">
    <source>
        <dbReference type="EMBL" id="GLS19086.1"/>
    </source>
</evidence>
<accession>A0ABQ6CLH4</accession>
<dbReference type="EMBL" id="BSPC01000017">
    <property type="protein sequence ID" value="GLS19086.1"/>
    <property type="molecule type" value="Genomic_DNA"/>
</dbReference>
<keyword evidence="5" id="KW-1185">Reference proteome</keyword>
<proteinExistence type="predicted"/>
<reference evidence="5" key="1">
    <citation type="journal article" date="2019" name="Int. J. Syst. Evol. Microbiol.">
        <title>The Global Catalogue of Microorganisms (GCM) 10K type strain sequencing project: providing services to taxonomists for standard genome sequencing and annotation.</title>
        <authorList>
            <consortium name="The Broad Institute Genomics Platform"/>
            <consortium name="The Broad Institute Genome Sequencing Center for Infectious Disease"/>
            <person name="Wu L."/>
            <person name="Ma J."/>
        </authorList>
    </citation>
    <scope>NUCLEOTIDE SEQUENCE [LARGE SCALE GENOMIC DNA]</scope>
    <source>
        <strain evidence="5">NBRC 101365</strain>
    </source>
</reference>
<gene>
    <name evidence="4" type="ORF">GCM10007874_21030</name>
</gene>
<dbReference type="PANTHER" id="PTHR38764">
    <property type="entry name" value="ACYL CARRIER PROTEIN PHOSPHODIESTERASE"/>
    <property type="match status" value="1"/>
</dbReference>
<dbReference type="PANTHER" id="PTHR38764:SF1">
    <property type="entry name" value="ACYL CARRIER PROTEIN PHOSPHODIESTERASE"/>
    <property type="match status" value="1"/>
</dbReference>
<evidence type="ECO:0000256" key="2">
    <source>
        <dbReference type="ARBA" id="ARBA00022801"/>
    </source>
</evidence>